<sequence>MPAVLFEGGTFRPVFSCGVMDALLDENIMFPYCIGVSAGSADAASYISRQRGRNIEVLEKYRNDKRYMSKRNLLKERSMFGVQFAFRDIPNIHVPFDMETFRQYDGQFIAVTTDAQTGHVQYFTQKDIDRDFEVFHGTCALPGIIPPAVIQGREYFDGGLANPVPIDKVLSDGNDKVLVVLTRPKGYIKACRRSDILIARSIEKKYPAIARALVNRYKKYNRSIKLCEELEKQGRAVLLRPETPLKSLEKDVKVLRQSWQAGYDQAMEHLDEIKALFH</sequence>
<dbReference type="PANTHER" id="PTHR14226:SF25">
    <property type="entry name" value="PHOSPHOESTERASE"/>
    <property type="match status" value="1"/>
</dbReference>
<evidence type="ECO:0000256" key="4">
    <source>
        <dbReference type="PROSITE-ProRule" id="PRU01161"/>
    </source>
</evidence>
<comment type="caution">
    <text evidence="6">The sequence shown here is derived from an EMBL/GenBank/DDBJ whole genome shotgun (WGS) entry which is preliminary data.</text>
</comment>
<evidence type="ECO:0000256" key="2">
    <source>
        <dbReference type="ARBA" id="ARBA00022963"/>
    </source>
</evidence>
<dbReference type="Pfam" id="PF19890">
    <property type="entry name" value="DUF6363"/>
    <property type="match status" value="1"/>
</dbReference>
<gene>
    <name evidence="6" type="ORF">H8704_02155</name>
</gene>
<keyword evidence="7" id="KW-1185">Reference proteome</keyword>
<accession>A0ABR7MYI2</accession>
<feature type="short sequence motif" description="GXSXG" evidence="4">
    <location>
        <begin position="35"/>
        <end position="39"/>
    </location>
</feature>
<dbReference type="EMBL" id="JACRSX010000002">
    <property type="protein sequence ID" value="MBC8561445.1"/>
    <property type="molecule type" value="Genomic_DNA"/>
</dbReference>
<name>A0ABR7MYI2_9FIRM</name>
<evidence type="ECO:0000259" key="5">
    <source>
        <dbReference type="PROSITE" id="PS51635"/>
    </source>
</evidence>
<keyword evidence="3 4" id="KW-0443">Lipid metabolism</keyword>
<dbReference type="Pfam" id="PF01734">
    <property type="entry name" value="Patatin"/>
    <property type="match status" value="1"/>
</dbReference>
<evidence type="ECO:0000256" key="3">
    <source>
        <dbReference type="ARBA" id="ARBA00023098"/>
    </source>
</evidence>
<keyword evidence="2 4" id="KW-0442">Lipid degradation</keyword>
<feature type="short sequence motif" description="DGA/G" evidence="4">
    <location>
        <begin position="157"/>
        <end position="159"/>
    </location>
</feature>
<proteinExistence type="predicted"/>
<evidence type="ECO:0000313" key="6">
    <source>
        <dbReference type="EMBL" id="MBC8561445.1"/>
    </source>
</evidence>
<dbReference type="InterPro" id="IPR050301">
    <property type="entry name" value="NTE"/>
</dbReference>
<dbReference type="InterPro" id="IPR037483">
    <property type="entry name" value="YjjU-like"/>
</dbReference>
<dbReference type="CDD" id="cd07208">
    <property type="entry name" value="Pat_hypo_Ecoli_yjju_like"/>
    <property type="match status" value="1"/>
</dbReference>
<reference evidence="6 7" key="1">
    <citation type="submission" date="2020-08" db="EMBL/GenBank/DDBJ databases">
        <title>Genome public.</title>
        <authorList>
            <person name="Liu C."/>
            <person name="Sun Q."/>
        </authorList>
    </citation>
    <scope>NUCLEOTIDE SEQUENCE [LARGE SCALE GENOMIC DNA]</scope>
    <source>
        <strain evidence="6 7">NSJ-37</strain>
    </source>
</reference>
<feature type="active site" description="Proton acceptor" evidence="4">
    <location>
        <position position="157"/>
    </location>
</feature>
<feature type="active site" description="Nucleophile" evidence="4">
    <location>
        <position position="37"/>
    </location>
</feature>
<dbReference type="Gene3D" id="3.40.1090.10">
    <property type="entry name" value="Cytosolic phospholipase A2 catalytic domain"/>
    <property type="match status" value="1"/>
</dbReference>
<dbReference type="InterPro" id="IPR045943">
    <property type="entry name" value="DUF6363"/>
</dbReference>
<dbReference type="PANTHER" id="PTHR14226">
    <property type="entry name" value="NEUROPATHY TARGET ESTERASE/SWISS CHEESE D.MELANOGASTER"/>
    <property type="match status" value="1"/>
</dbReference>
<evidence type="ECO:0000256" key="1">
    <source>
        <dbReference type="ARBA" id="ARBA00022801"/>
    </source>
</evidence>
<comment type="caution">
    <text evidence="4">Lacks conserved residue(s) required for the propagation of feature annotation.</text>
</comment>
<dbReference type="RefSeq" id="WP_022465274.1">
    <property type="nucleotide sequence ID" value="NZ_JACRSX010000002.1"/>
</dbReference>
<dbReference type="Proteomes" id="UP000606193">
    <property type="component" value="Unassembled WGS sequence"/>
</dbReference>
<dbReference type="PROSITE" id="PS51635">
    <property type="entry name" value="PNPLA"/>
    <property type="match status" value="1"/>
</dbReference>
<protein>
    <submittedName>
        <fullName evidence="6">Patatin family protein</fullName>
    </submittedName>
</protein>
<dbReference type="InterPro" id="IPR002641">
    <property type="entry name" value="PNPLA_dom"/>
</dbReference>
<dbReference type="SUPFAM" id="SSF52151">
    <property type="entry name" value="FabD/lysophospholipase-like"/>
    <property type="match status" value="1"/>
</dbReference>
<dbReference type="InterPro" id="IPR016035">
    <property type="entry name" value="Acyl_Trfase/lysoPLipase"/>
</dbReference>
<organism evidence="6 7">
    <name type="scientific">Jutongia huaianensis</name>
    <dbReference type="NCBI Taxonomy" id="2763668"/>
    <lineage>
        <taxon>Bacteria</taxon>
        <taxon>Bacillati</taxon>
        <taxon>Bacillota</taxon>
        <taxon>Clostridia</taxon>
        <taxon>Lachnospirales</taxon>
        <taxon>Lachnospiraceae</taxon>
        <taxon>Jutongia</taxon>
    </lineage>
</organism>
<keyword evidence="1 4" id="KW-0378">Hydrolase</keyword>
<feature type="domain" description="PNPLA" evidence="5">
    <location>
        <begin position="4"/>
        <end position="170"/>
    </location>
</feature>
<evidence type="ECO:0000313" key="7">
    <source>
        <dbReference type="Proteomes" id="UP000606193"/>
    </source>
</evidence>